<evidence type="ECO:0000313" key="11">
    <source>
        <dbReference type="EMBL" id="CAB4670287.1"/>
    </source>
</evidence>
<dbReference type="GO" id="GO:0005886">
    <property type="term" value="C:plasma membrane"/>
    <property type="evidence" value="ECO:0007669"/>
    <property type="project" value="UniProtKB-SubCell"/>
</dbReference>
<keyword evidence="7 8" id="KW-0472">Membrane</keyword>
<dbReference type="InterPro" id="IPR027417">
    <property type="entry name" value="P-loop_NTPase"/>
</dbReference>
<reference evidence="10" key="1">
    <citation type="submission" date="2020-05" db="EMBL/GenBank/DDBJ databases">
        <authorList>
            <person name="Chiriac C."/>
            <person name="Salcher M."/>
            <person name="Ghai R."/>
            <person name="Kavagutti S V."/>
        </authorList>
    </citation>
    <scope>NUCLEOTIDE SEQUENCE</scope>
</reference>
<keyword evidence="4" id="KW-0547">Nucleotide-binding</keyword>
<keyword evidence="3 8" id="KW-0812">Transmembrane</keyword>
<dbReference type="InterPro" id="IPR050107">
    <property type="entry name" value="ABC_carbohydrate_import_ATPase"/>
</dbReference>
<dbReference type="PANTHER" id="PTHR43790:SF8">
    <property type="entry name" value="SUGAR ABC TRANSPORTER ATP-BINDING PROTEIN"/>
    <property type="match status" value="1"/>
</dbReference>
<evidence type="ECO:0000256" key="7">
    <source>
        <dbReference type="ARBA" id="ARBA00023136"/>
    </source>
</evidence>
<dbReference type="GO" id="GO:0005524">
    <property type="term" value="F:ATP binding"/>
    <property type="evidence" value="ECO:0007669"/>
    <property type="project" value="UniProtKB-KW"/>
</dbReference>
<dbReference type="EMBL" id="CAEZUG010000073">
    <property type="protein sequence ID" value="CAB4599136.1"/>
    <property type="molecule type" value="Genomic_DNA"/>
</dbReference>
<keyword evidence="2" id="KW-1003">Cell membrane</keyword>
<dbReference type="CDD" id="cd03216">
    <property type="entry name" value="ABC_Carb_Monos_I"/>
    <property type="match status" value="1"/>
</dbReference>
<feature type="domain" description="ABC transporter" evidence="9">
    <location>
        <begin position="372"/>
        <end position="613"/>
    </location>
</feature>
<feature type="transmembrane region" description="Helical" evidence="8">
    <location>
        <begin position="135"/>
        <end position="153"/>
    </location>
</feature>
<protein>
    <submittedName>
        <fullName evidence="10">Unannotated protein</fullName>
    </submittedName>
</protein>
<feature type="transmembrane region" description="Helical" evidence="8">
    <location>
        <begin position="253"/>
        <end position="273"/>
    </location>
</feature>
<feature type="transmembrane region" description="Helical" evidence="8">
    <location>
        <begin position="280"/>
        <end position="301"/>
    </location>
</feature>
<evidence type="ECO:0000256" key="5">
    <source>
        <dbReference type="ARBA" id="ARBA00022840"/>
    </source>
</evidence>
<evidence type="ECO:0000256" key="3">
    <source>
        <dbReference type="ARBA" id="ARBA00022692"/>
    </source>
</evidence>
<keyword evidence="5" id="KW-0067">ATP-binding</keyword>
<dbReference type="InterPro" id="IPR003439">
    <property type="entry name" value="ABC_transporter-like_ATP-bd"/>
</dbReference>
<evidence type="ECO:0000259" key="9">
    <source>
        <dbReference type="PROSITE" id="PS50893"/>
    </source>
</evidence>
<dbReference type="SUPFAM" id="SSF52540">
    <property type="entry name" value="P-loop containing nucleoside triphosphate hydrolases"/>
    <property type="match status" value="1"/>
</dbReference>
<feature type="transmembrane region" description="Helical" evidence="8">
    <location>
        <begin position="82"/>
        <end position="100"/>
    </location>
</feature>
<dbReference type="GO" id="GO:0022857">
    <property type="term" value="F:transmembrane transporter activity"/>
    <property type="evidence" value="ECO:0007669"/>
    <property type="project" value="InterPro"/>
</dbReference>
<dbReference type="Pfam" id="PF00005">
    <property type="entry name" value="ABC_tran"/>
    <property type="match status" value="1"/>
</dbReference>
<accession>A0A6J6GCY0</accession>
<evidence type="ECO:0000256" key="8">
    <source>
        <dbReference type="SAM" id="Phobius"/>
    </source>
</evidence>
<evidence type="ECO:0000313" key="10">
    <source>
        <dbReference type="EMBL" id="CAB4599136.1"/>
    </source>
</evidence>
<keyword evidence="6 8" id="KW-1133">Transmembrane helix</keyword>
<dbReference type="Pfam" id="PF02653">
    <property type="entry name" value="BPD_transp_2"/>
    <property type="match status" value="1"/>
</dbReference>
<evidence type="ECO:0000256" key="2">
    <source>
        <dbReference type="ARBA" id="ARBA00022475"/>
    </source>
</evidence>
<comment type="subcellular location">
    <subcellularLocation>
        <location evidence="1">Cell membrane</location>
        <topology evidence="1">Multi-pass membrane protein</topology>
    </subcellularLocation>
</comment>
<name>A0A6J6GCY0_9ZZZZ</name>
<dbReference type="GO" id="GO:0016887">
    <property type="term" value="F:ATP hydrolysis activity"/>
    <property type="evidence" value="ECO:0007669"/>
    <property type="project" value="InterPro"/>
</dbReference>
<dbReference type="EMBL" id="CAEZWQ010000141">
    <property type="protein sequence ID" value="CAB4670287.1"/>
    <property type="molecule type" value="Genomic_DNA"/>
</dbReference>
<feature type="transmembrane region" description="Helical" evidence="8">
    <location>
        <begin position="223"/>
        <end position="241"/>
    </location>
</feature>
<organism evidence="10">
    <name type="scientific">freshwater metagenome</name>
    <dbReference type="NCBI Taxonomy" id="449393"/>
    <lineage>
        <taxon>unclassified sequences</taxon>
        <taxon>metagenomes</taxon>
        <taxon>ecological metagenomes</taxon>
    </lineage>
</organism>
<feature type="transmembrane region" description="Helical" evidence="8">
    <location>
        <begin position="28"/>
        <end position="49"/>
    </location>
</feature>
<evidence type="ECO:0000256" key="6">
    <source>
        <dbReference type="ARBA" id="ARBA00022989"/>
    </source>
</evidence>
<gene>
    <name evidence="10" type="ORF">UFOPK1795_01067</name>
    <name evidence="11" type="ORF">UFOPK2275_01024</name>
</gene>
<dbReference type="CDD" id="cd06579">
    <property type="entry name" value="TM_PBP1_transp_AraH_like"/>
    <property type="match status" value="1"/>
</dbReference>
<evidence type="ECO:0000256" key="4">
    <source>
        <dbReference type="ARBA" id="ARBA00022741"/>
    </source>
</evidence>
<evidence type="ECO:0000256" key="1">
    <source>
        <dbReference type="ARBA" id="ARBA00004651"/>
    </source>
</evidence>
<dbReference type="InterPro" id="IPR001851">
    <property type="entry name" value="ABC_transp_permease"/>
</dbReference>
<dbReference type="Gene3D" id="3.40.50.300">
    <property type="entry name" value="P-loop containing nucleotide triphosphate hydrolases"/>
    <property type="match status" value="1"/>
</dbReference>
<feature type="transmembrane region" description="Helical" evidence="8">
    <location>
        <begin position="106"/>
        <end position="128"/>
    </location>
</feature>
<proteinExistence type="predicted"/>
<sequence length="618" mass="65156">MNTEKSLLKRALAIGTRPERAWDPTNRIGLGFVCIAMILVSGLVFERFFTVSNAFTIILNVTALGIAAFGTSLLLISGNVDLSIGGMYSLTAVSAALVAFHTQNTLLGFLTAICVGPFLGLINGKLVLALKVNPLIVTIGMATVLTGLAYVMTNARTVFDFPASYSWVGRAEVGPIPLPVIIFAILIIGGGYFLLNSVVGLRLYATGGNPIAADLVGISSKNVVLGAFVINGFLIGLVAFLTTSRIGSASPSMGNNFALNVLTAAILGGVGFAGGTGHPFGIFIGVVTIGVLNAVVIFAGVPDFWQSISQGAVLILALTFDQISARRRRKVRVSAVNLPTEDEMKDLGTKIADSESHEARRLSRDESLVPAIQAIGLEKSFGSVNAVRNVTFKVMPGEVVCLLGDNGAGKSTVIKMLSGAIKPDGGRMEINGESVSLHSPQDARAAGIQTTYQDLALCPNLGAAYNLILGAETRRRNWGVLSLRDDKKGLEIAQQRLGELGIKLDDYDLSIGLLSGGQKQSVAIARVATSDVKVVILDEPTAALGVKQTSNVLALVRRLAKRNAGIIFISHDIETIFKVADRVVVLRLGEVVFEGDVADVDRLQLLQLMAGVTSTSSK</sequence>
<dbReference type="AlphaFoldDB" id="A0A6J6GCY0"/>
<feature type="transmembrane region" description="Helical" evidence="8">
    <location>
        <begin position="173"/>
        <end position="195"/>
    </location>
</feature>
<dbReference type="InterPro" id="IPR003593">
    <property type="entry name" value="AAA+_ATPase"/>
</dbReference>
<dbReference type="SMART" id="SM00382">
    <property type="entry name" value="AAA"/>
    <property type="match status" value="1"/>
</dbReference>
<dbReference type="PANTHER" id="PTHR43790">
    <property type="entry name" value="CARBOHYDRATE TRANSPORT ATP-BINDING PROTEIN MG119-RELATED"/>
    <property type="match status" value="1"/>
</dbReference>
<dbReference type="PROSITE" id="PS50893">
    <property type="entry name" value="ABC_TRANSPORTER_2"/>
    <property type="match status" value="1"/>
</dbReference>
<feature type="transmembrane region" description="Helical" evidence="8">
    <location>
        <begin position="55"/>
        <end position="75"/>
    </location>
</feature>